<evidence type="ECO:0000256" key="2">
    <source>
        <dbReference type="ARBA" id="ARBA00009774"/>
    </source>
</evidence>
<organism evidence="6 7">
    <name type="scientific">Thermogymnomonas acidicola</name>
    <dbReference type="NCBI Taxonomy" id="399579"/>
    <lineage>
        <taxon>Archaea</taxon>
        <taxon>Methanobacteriati</taxon>
        <taxon>Thermoplasmatota</taxon>
        <taxon>Thermoplasmata</taxon>
        <taxon>Thermoplasmatales</taxon>
        <taxon>Thermogymnomonas</taxon>
    </lineage>
</organism>
<evidence type="ECO:0000259" key="5">
    <source>
        <dbReference type="Pfam" id="PF02570"/>
    </source>
</evidence>
<sequence length="260" mass="27951">MRVTSDGNLETLIRELMRRASLRGPECAGYDFEVPENGGEPDQAYLAEEISMLVKAELLAHRRKESEGDIIEASLRIISCISGVRPDSPENLLRLRAAHAVADPFVARIMRMSGDFVERAVSAVRSGCDIVFDSAMAMAGVYSSGVLKRCRMHCYVHEPEARETAEREGITRSAAAVRLALERHRGAFFVIGNAPTALMELLRHGEASDSVVIGVPIGFVGAAQAKDALARSGLTYLTVPGHRGGSPMASSILNTIGGMA</sequence>
<dbReference type="InterPro" id="IPR003722">
    <property type="entry name" value="Cbl_synth_CobH/CbiC"/>
</dbReference>
<dbReference type="AlphaFoldDB" id="A0AA37F9J0"/>
<dbReference type="RefSeq" id="WP_188680970.1">
    <property type="nucleotide sequence ID" value="NZ_BMNY01000001.1"/>
</dbReference>
<evidence type="ECO:0000256" key="3">
    <source>
        <dbReference type="ARBA" id="ARBA00022573"/>
    </source>
</evidence>
<gene>
    <name evidence="6" type="ORF">GCM10007108_10950</name>
</gene>
<keyword evidence="3" id="KW-0169">Cobalamin biosynthesis</keyword>
<dbReference type="SUPFAM" id="SSF63965">
    <property type="entry name" value="Precorrin-8X methylmutase CbiC/CobH"/>
    <property type="match status" value="1"/>
</dbReference>
<reference evidence="6" key="1">
    <citation type="journal article" date="2014" name="Int. J. Syst. Evol. Microbiol.">
        <title>Complete genome sequence of Corynebacterium casei LMG S-19264T (=DSM 44701T), isolated from a smear-ripened cheese.</title>
        <authorList>
            <consortium name="US DOE Joint Genome Institute (JGI-PGF)"/>
            <person name="Walter F."/>
            <person name="Albersmeier A."/>
            <person name="Kalinowski J."/>
            <person name="Ruckert C."/>
        </authorList>
    </citation>
    <scope>NUCLEOTIDE SEQUENCE</scope>
    <source>
        <strain evidence="6">JCM 13583</strain>
    </source>
</reference>
<name>A0AA37F9J0_9ARCH</name>
<dbReference type="InterPro" id="IPR036588">
    <property type="entry name" value="CobH/CbiC_sf"/>
</dbReference>
<comment type="pathway">
    <text evidence="1">Cofactor biosynthesis; adenosylcobalamin biosynthesis.</text>
</comment>
<keyword evidence="7" id="KW-1185">Reference proteome</keyword>
<dbReference type="PANTHER" id="PTHR43588">
    <property type="entry name" value="COBALT-PRECORRIN-8 METHYLMUTASE"/>
    <property type="match status" value="1"/>
</dbReference>
<comment type="caution">
    <text evidence="6">The sequence shown here is derived from an EMBL/GenBank/DDBJ whole genome shotgun (WGS) entry which is preliminary data.</text>
</comment>
<protein>
    <recommendedName>
        <fullName evidence="5">Cobalamin biosynthesis precorrin-8X methylmutase CobH/CbiC domain-containing protein</fullName>
    </recommendedName>
</protein>
<keyword evidence="4" id="KW-0413">Isomerase</keyword>
<feature type="domain" description="Cobalamin biosynthesis precorrin-8X methylmutase CobH/CbiC" evidence="5">
    <location>
        <begin position="70"/>
        <end position="256"/>
    </location>
</feature>
<evidence type="ECO:0000256" key="4">
    <source>
        <dbReference type="ARBA" id="ARBA00023235"/>
    </source>
</evidence>
<dbReference type="Pfam" id="PF02570">
    <property type="entry name" value="CbiC"/>
    <property type="match status" value="1"/>
</dbReference>
<dbReference type="EMBL" id="BMNY01000001">
    <property type="protein sequence ID" value="GGM74786.1"/>
    <property type="molecule type" value="Genomic_DNA"/>
</dbReference>
<dbReference type="Proteomes" id="UP000632195">
    <property type="component" value="Unassembled WGS sequence"/>
</dbReference>
<accession>A0AA37F9J0</accession>
<evidence type="ECO:0000313" key="6">
    <source>
        <dbReference type="EMBL" id="GGM74786.1"/>
    </source>
</evidence>
<reference evidence="6" key="2">
    <citation type="submission" date="2022-09" db="EMBL/GenBank/DDBJ databases">
        <authorList>
            <person name="Sun Q."/>
            <person name="Ohkuma M."/>
        </authorList>
    </citation>
    <scope>NUCLEOTIDE SEQUENCE</scope>
    <source>
        <strain evidence="6">JCM 13583</strain>
    </source>
</reference>
<evidence type="ECO:0000313" key="7">
    <source>
        <dbReference type="Proteomes" id="UP000632195"/>
    </source>
</evidence>
<dbReference type="PANTHER" id="PTHR43588:SF1">
    <property type="entry name" value="COBALT-PRECORRIN-8 METHYLMUTASE"/>
    <property type="match status" value="1"/>
</dbReference>
<evidence type="ECO:0000256" key="1">
    <source>
        <dbReference type="ARBA" id="ARBA00004953"/>
    </source>
</evidence>
<comment type="similarity">
    <text evidence="2">Belongs to the CobH/CbiC family.</text>
</comment>
<proteinExistence type="inferred from homology"/>
<dbReference type="Gene3D" id="3.40.50.10230">
    <property type="entry name" value="Cobalamin biosynthesis CobH/CbiC, precorrin-8X methylmutase"/>
    <property type="match status" value="1"/>
</dbReference>
<dbReference type="GO" id="GO:0009236">
    <property type="term" value="P:cobalamin biosynthetic process"/>
    <property type="evidence" value="ECO:0007669"/>
    <property type="project" value="UniProtKB-KW"/>
</dbReference>
<dbReference type="GO" id="GO:0016993">
    <property type="term" value="F:precorrin-8X methylmutase activity"/>
    <property type="evidence" value="ECO:0007669"/>
    <property type="project" value="InterPro"/>
</dbReference>